<dbReference type="SMART" id="SM00448">
    <property type="entry name" value="REC"/>
    <property type="match status" value="1"/>
</dbReference>
<evidence type="ECO:0000313" key="20">
    <source>
        <dbReference type="Proteomes" id="UP000310016"/>
    </source>
</evidence>
<evidence type="ECO:0000256" key="6">
    <source>
        <dbReference type="ARBA" id="ARBA00022679"/>
    </source>
</evidence>
<dbReference type="InterPro" id="IPR011006">
    <property type="entry name" value="CheY-like_superfamily"/>
</dbReference>
<evidence type="ECO:0000256" key="16">
    <source>
        <dbReference type="PROSITE-ProRule" id="PRU00169"/>
    </source>
</evidence>
<keyword evidence="10" id="KW-0067">ATP-binding</keyword>
<dbReference type="SMART" id="SM00388">
    <property type="entry name" value="HisKA"/>
    <property type="match status" value="1"/>
</dbReference>
<evidence type="ECO:0000259" key="17">
    <source>
        <dbReference type="PROSITE" id="PS50109"/>
    </source>
</evidence>
<evidence type="ECO:0000256" key="13">
    <source>
        <dbReference type="ARBA" id="ARBA00023136"/>
    </source>
</evidence>
<dbReference type="GO" id="GO:0005524">
    <property type="term" value="F:ATP binding"/>
    <property type="evidence" value="ECO:0007669"/>
    <property type="project" value="UniProtKB-KW"/>
</dbReference>
<evidence type="ECO:0000256" key="9">
    <source>
        <dbReference type="ARBA" id="ARBA00022777"/>
    </source>
</evidence>
<protein>
    <recommendedName>
        <fullName evidence="15">Virulence sensor protein BvgS</fullName>
        <ecNumber evidence="3">2.7.13.3</ecNumber>
    </recommendedName>
</protein>
<dbReference type="InterPro" id="IPR001789">
    <property type="entry name" value="Sig_transdc_resp-reg_receiver"/>
</dbReference>
<evidence type="ECO:0000256" key="7">
    <source>
        <dbReference type="ARBA" id="ARBA00022692"/>
    </source>
</evidence>
<evidence type="ECO:0000259" key="18">
    <source>
        <dbReference type="PROSITE" id="PS50110"/>
    </source>
</evidence>
<dbReference type="InterPro" id="IPR029016">
    <property type="entry name" value="GAF-like_dom_sf"/>
</dbReference>
<dbReference type="SUPFAM" id="SSF52172">
    <property type="entry name" value="CheY-like"/>
    <property type="match status" value="1"/>
</dbReference>
<evidence type="ECO:0000313" key="19">
    <source>
        <dbReference type="EMBL" id="TJZ75557.1"/>
    </source>
</evidence>
<keyword evidence="13" id="KW-0472">Membrane</keyword>
<dbReference type="AlphaFoldDB" id="A0A4U0Q3C1"/>
<comment type="catalytic activity">
    <reaction evidence="1">
        <text>ATP + protein L-histidine = ADP + protein N-phospho-L-histidine.</text>
        <dbReference type="EC" id="2.7.13.3"/>
    </reaction>
</comment>
<comment type="caution">
    <text evidence="19">The sequence shown here is derived from an EMBL/GenBank/DDBJ whole genome shotgun (WGS) entry which is preliminary data.</text>
</comment>
<evidence type="ECO:0000256" key="15">
    <source>
        <dbReference type="ARBA" id="ARBA00070152"/>
    </source>
</evidence>
<comment type="function">
    <text evidence="14">Member of the two-component regulatory system BvgS/BvgA. Phosphorylates BvgA via a four-step phosphorelay in response to environmental signals.</text>
</comment>
<dbReference type="SMART" id="SM00387">
    <property type="entry name" value="HATPase_c"/>
    <property type="match status" value="1"/>
</dbReference>
<dbReference type="CDD" id="cd17546">
    <property type="entry name" value="REC_hyHK_CKI1_RcsC-like"/>
    <property type="match status" value="1"/>
</dbReference>
<accession>A0A4U0Q3C1</accession>
<dbReference type="PANTHER" id="PTHR45339:SF1">
    <property type="entry name" value="HYBRID SIGNAL TRANSDUCTION HISTIDINE KINASE J"/>
    <property type="match status" value="1"/>
</dbReference>
<dbReference type="InterPro" id="IPR036097">
    <property type="entry name" value="HisK_dim/P_sf"/>
</dbReference>
<comment type="subcellular location">
    <subcellularLocation>
        <location evidence="2">Cell membrane</location>
        <topology evidence="2">Multi-pass membrane protein</topology>
    </subcellularLocation>
</comment>
<dbReference type="PROSITE" id="PS50109">
    <property type="entry name" value="HIS_KIN"/>
    <property type="match status" value="1"/>
</dbReference>
<dbReference type="Pfam" id="PF00072">
    <property type="entry name" value="Response_reg"/>
    <property type="match status" value="1"/>
</dbReference>
<evidence type="ECO:0000256" key="4">
    <source>
        <dbReference type="ARBA" id="ARBA00022475"/>
    </source>
</evidence>
<dbReference type="Pfam" id="PF02518">
    <property type="entry name" value="HATPase_c"/>
    <property type="match status" value="1"/>
</dbReference>
<organism evidence="19 20">
    <name type="scientific">Chitiniphilus eburneus</name>
    <dbReference type="NCBI Taxonomy" id="2571148"/>
    <lineage>
        <taxon>Bacteria</taxon>
        <taxon>Pseudomonadati</taxon>
        <taxon>Pseudomonadota</taxon>
        <taxon>Betaproteobacteria</taxon>
        <taxon>Neisseriales</taxon>
        <taxon>Chitinibacteraceae</taxon>
        <taxon>Chitiniphilus</taxon>
    </lineage>
</organism>
<reference evidence="19 20" key="1">
    <citation type="submission" date="2019-04" db="EMBL/GenBank/DDBJ databases">
        <title>Chitiniphilus eburnea sp. nov., a novel chitinolytic bacterium isolated from aquaculture sludge.</title>
        <authorList>
            <person name="Sheng M."/>
        </authorList>
    </citation>
    <scope>NUCLEOTIDE SEQUENCE [LARGE SCALE GENOMIC DNA]</scope>
    <source>
        <strain evidence="19 20">HX-2-15</strain>
    </source>
</reference>
<evidence type="ECO:0000256" key="5">
    <source>
        <dbReference type="ARBA" id="ARBA00022553"/>
    </source>
</evidence>
<feature type="domain" description="Histidine kinase" evidence="17">
    <location>
        <begin position="388"/>
        <end position="604"/>
    </location>
</feature>
<dbReference type="Gene3D" id="3.30.450.40">
    <property type="match status" value="1"/>
</dbReference>
<evidence type="ECO:0000256" key="8">
    <source>
        <dbReference type="ARBA" id="ARBA00022741"/>
    </source>
</evidence>
<dbReference type="InterPro" id="IPR036890">
    <property type="entry name" value="HATPase_C_sf"/>
</dbReference>
<dbReference type="PRINTS" id="PR00344">
    <property type="entry name" value="BCTRLSENSOR"/>
</dbReference>
<keyword evidence="5 16" id="KW-0597">Phosphoprotein</keyword>
<gene>
    <name evidence="19" type="ORF">FAZ21_06475</name>
</gene>
<keyword evidence="20" id="KW-1185">Reference proteome</keyword>
<dbReference type="Gene3D" id="3.30.565.10">
    <property type="entry name" value="Histidine kinase-like ATPase, C-terminal domain"/>
    <property type="match status" value="1"/>
</dbReference>
<evidence type="ECO:0000256" key="14">
    <source>
        <dbReference type="ARBA" id="ARBA00058004"/>
    </source>
</evidence>
<keyword evidence="12" id="KW-0902">Two-component regulatory system</keyword>
<dbReference type="InterPro" id="IPR003661">
    <property type="entry name" value="HisK_dim/P_dom"/>
</dbReference>
<dbReference type="Gene3D" id="1.10.287.130">
    <property type="match status" value="1"/>
</dbReference>
<dbReference type="PROSITE" id="PS50110">
    <property type="entry name" value="RESPONSE_REGULATORY"/>
    <property type="match status" value="1"/>
</dbReference>
<dbReference type="RefSeq" id="WP_136772470.1">
    <property type="nucleotide sequence ID" value="NZ_CP156074.1"/>
</dbReference>
<dbReference type="GO" id="GO:0000155">
    <property type="term" value="F:phosphorelay sensor kinase activity"/>
    <property type="evidence" value="ECO:0007669"/>
    <property type="project" value="InterPro"/>
</dbReference>
<evidence type="ECO:0000256" key="3">
    <source>
        <dbReference type="ARBA" id="ARBA00012438"/>
    </source>
</evidence>
<dbReference type="SUPFAM" id="SSF47384">
    <property type="entry name" value="Homodimeric domain of signal transducing histidine kinase"/>
    <property type="match status" value="1"/>
</dbReference>
<evidence type="ECO:0000256" key="11">
    <source>
        <dbReference type="ARBA" id="ARBA00022989"/>
    </source>
</evidence>
<dbReference type="Proteomes" id="UP000310016">
    <property type="component" value="Unassembled WGS sequence"/>
</dbReference>
<dbReference type="EMBL" id="SUMF01000004">
    <property type="protein sequence ID" value="TJZ75557.1"/>
    <property type="molecule type" value="Genomic_DNA"/>
</dbReference>
<dbReference type="CDD" id="cd00082">
    <property type="entry name" value="HisKA"/>
    <property type="match status" value="1"/>
</dbReference>
<dbReference type="EC" id="2.7.13.3" evidence="3"/>
<feature type="modified residue" description="4-aspartylphosphate" evidence="16">
    <location>
        <position position="781"/>
    </location>
</feature>
<evidence type="ECO:0000256" key="10">
    <source>
        <dbReference type="ARBA" id="ARBA00022840"/>
    </source>
</evidence>
<keyword evidence="9" id="KW-0418">Kinase</keyword>
<proteinExistence type="predicted"/>
<dbReference type="InterPro" id="IPR004358">
    <property type="entry name" value="Sig_transdc_His_kin-like_C"/>
</dbReference>
<dbReference type="FunFam" id="1.10.287.130:FF:000003">
    <property type="entry name" value="Histidine kinase"/>
    <property type="match status" value="1"/>
</dbReference>
<keyword evidence="6" id="KW-0808">Transferase</keyword>
<keyword evidence="11" id="KW-1133">Transmembrane helix</keyword>
<dbReference type="InterPro" id="IPR003594">
    <property type="entry name" value="HATPase_dom"/>
</dbReference>
<keyword evidence="4" id="KW-1003">Cell membrane</keyword>
<dbReference type="SUPFAM" id="SSF55781">
    <property type="entry name" value="GAF domain-like"/>
    <property type="match status" value="1"/>
</dbReference>
<feature type="domain" description="Response regulatory" evidence="18">
    <location>
        <begin position="732"/>
        <end position="848"/>
    </location>
</feature>
<dbReference type="CDD" id="cd16922">
    <property type="entry name" value="HATPase_EvgS-ArcB-TorS-like"/>
    <property type="match status" value="1"/>
</dbReference>
<dbReference type="Pfam" id="PF00512">
    <property type="entry name" value="HisKA"/>
    <property type="match status" value="1"/>
</dbReference>
<dbReference type="FunFam" id="3.30.565.10:FF:000010">
    <property type="entry name" value="Sensor histidine kinase RcsC"/>
    <property type="match status" value="1"/>
</dbReference>
<sequence>MTTVSHFQLDILTRIPEWSAFAASLVDHALAAFKAKRVLLALPMDGHSMIHAQAMAGQRALSFAEPQRPADFYGVAGEELDWQLREPAVSLHAANFASQEIWSDATPQGPLYRLILPLYTEAGMAGILYADVTDVVHVSMVLDGAAFRLECEALAHLLAERWQAYRQGQGGSLDELTAHLQASLTRAEEYRALLQSLHGVTLTLTQAPDLDALYRAAVASGITELDFDRMAVFEVDPGRQTMSGTYGTDNNGALTDEHWFKSALPTHPMFQEAYRKRDNVVVNEDAPLYYNKVVVGRGWNALAGLWIDSEFVGWIACDNYLRRRALQPYQREVLKLFASILAQLIRVKRAEQETRLLNQQLFEQAAELERARDVAESANRSKSEFLATVSHEIRTPLNGILGFLQLLRETPLVDEQQEYVDSIAHSGEALLALINDLLDFSKIEAGRLTLARRPFDLRSITAQACAMLAAHAAEKGLALRLQVDPDLNPGYLGDPLRFKQVLVNLIGNAIKFTEQGEVVVKLLMSHGEPRLEVTDTGIGIEPGKRDQLFQRFYQAESGPTRRYGGTGLGLAICRLLIEMMGGDIDVESTPGMGSRFWFRLPGAPADPGKDWALHWEPWPETLDFLNGRKLAWHGESPWRAEIESYLSKAGVLWVPPDEADVVLCDEDDRPAAALAQVVLAWHLPRFSEQGVCYLPKPVLGRTGLVRSLRNLLVGTAVQDNVEPPPVRGASRRILLAEDSPVNQRVVQRYLQQYGYEVVVAQNGEEALACVRREPFDLILMDWQMPVMDGLEATRRLRAEPASQYCPIVALTANAQGEAEVLCRDAGMDAFLVKPLDLARMRSTIERLLNR</sequence>
<evidence type="ECO:0000256" key="1">
    <source>
        <dbReference type="ARBA" id="ARBA00000085"/>
    </source>
</evidence>
<dbReference type="Gene3D" id="3.40.50.2300">
    <property type="match status" value="1"/>
</dbReference>
<name>A0A4U0Q3C1_9NEIS</name>
<dbReference type="PANTHER" id="PTHR45339">
    <property type="entry name" value="HYBRID SIGNAL TRANSDUCTION HISTIDINE KINASE J"/>
    <property type="match status" value="1"/>
</dbReference>
<keyword evidence="8" id="KW-0547">Nucleotide-binding</keyword>
<dbReference type="InterPro" id="IPR005467">
    <property type="entry name" value="His_kinase_dom"/>
</dbReference>
<evidence type="ECO:0000256" key="12">
    <source>
        <dbReference type="ARBA" id="ARBA00023012"/>
    </source>
</evidence>
<dbReference type="GO" id="GO:0005886">
    <property type="term" value="C:plasma membrane"/>
    <property type="evidence" value="ECO:0007669"/>
    <property type="project" value="UniProtKB-SubCell"/>
</dbReference>
<evidence type="ECO:0000256" key="2">
    <source>
        <dbReference type="ARBA" id="ARBA00004651"/>
    </source>
</evidence>
<dbReference type="OrthoDB" id="5290456at2"/>
<keyword evidence="7" id="KW-0812">Transmembrane</keyword>
<dbReference type="SUPFAM" id="SSF55874">
    <property type="entry name" value="ATPase domain of HSP90 chaperone/DNA topoisomerase II/histidine kinase"/>
    <property type="match status" value="1"/>
</dbReference>